<dbReference type="AlphaFoldDB" id="A0A2A4FHE2"/>
<evidence type="ECO:0000256" key="1">
    <source>
        <dbReference type="SAM" id="SignalP"/>
    </source>
</evidence>
<reference evidence="2 3" key="1">
    <citation type="submission" date="2017-01" db="EMBL/GenBank/DDBJ databases">
        <title>Whole-Genome Shotgun Sequencing of Two beta-Proteobacterial Species in Search of the Bulgecin Biosynthetic Cluster.</title>
        <authorList>
            <person name="Horsman M.E."/>
            <person name="Marous D.R."/>
            <person name="Li R."/>
            <person name="Oliver R.A."/>
            <person name="Byun B."/>
            <person name="Emrich S.J."/>
            <person name="Boggess B."/>
            <person name="Townsend C.A."/>
            <person name="Mobashery S."/>
        </authorList>
    </citation>
    <scope>NUCLEOTIDE SEQUENCE [LARGE SCALE GENOMIC DNA]</scope>
    <source>
        <strain evidence="2 3">ATCC 31433</strain>
    </source>
</reference>
<organism evidence="2 3">
    <name type="scientific">Burkholderia ubonensis subsp. mesacidophila</name>
    <dbReference type="NCBI Taxonomy" id="265293"/>
    <lineage>
        <taxon>Bacteria</taxon>
        <taxon>Pseudomonadati</taxon>
        <taxon>Pseudomonadota</taxon>
        <taxon>Betaproteobacteria</taxon>
        <taxon>Burkholderiales</taxon>
        <taxon>Burkholderiaceae</taxon>
        <taxon>Burkholderia</taxon>
        <taxon>Burkholderia cepacia complex</taxon>
    </lineage>
</organism>
<evidence type="ECO:0000313" key="2">
    <source>
        <dbReference type="EMBL" id="PCE32038.1"/>
    </source>
</evidence>
<feature type="signal peptide" evidence="1">
    <location>
        <begin position="1"/>
        <end position="24"/>
    </location>
</feature>
<name>A0A2A4FHE2_9BURK</name>
<sequence>MVNSRPAKLLLALVFLTLQTTTQARTVRKVTIDETGLNLDTQDSNLTEGCKKFKPTINQVRHYFEKAYPIENYTVTTERYSPCYTTGTITFSDNSSGKFQLYSGGTSTLFWSRGGAVNLLYKKNKWHDPFACNYGLGNEQEC</sequence>
<keyword evidence="1" id="KW-0732">Signal</keyword>
<feature type="chain" id="PRO_5012110516" evidence="1">
    <location>
        <begin position="25"/>
        <end position="142"/>
    </location>
</feature>
<comment type="caution">
    <text evidence="2">The sequence shown here is derived from an EMBL/GenBank/DDBJ whole genome shotgun (WGS) entry which is preliminary data.</text>
</comment>
<gene>
    <name evidence="2" type="ORF">BZL54_13135</name>
</gene>
<protein>
    <submittedName>
        <fullName evidence="2">Uncharacterized protein</fullName>
    </submittedName>
</protein>
<accession>A0A2A4FHE2</accession>
<proteinExistence type="predicted"/>
<evidence type="ECO:0000313" key="3">
    <source>
        <dbReference type="Proteomes" id="UP000217994"/>
    </source>
</evidence>
<dbReference type="EMBL" id="MTZU01000032">
    <property type="protein sequence ID" value="PCE32038.1"/>
    <property type="molecule type" value="Genomic_DNA"/>
</dbReference>
<dbReference type="Proteomes" id="UP000217994">
    <property type="component" value="Unassembled WGS sequence"/>
</dbReference>